<dbReference type="InterPro" id="IPR039564">
    <property type="entry name" value="Peptidase_C39-like"/>
</dbReference>
<feature type="transmembrane region" description="Helical" evidence="1">
    <location>
        <begin position="30"/>
        <end position="49"/>
    </location>
</feature>
<evidence type="ECO:0000313" key="3">
    <source>
        <dbReference type="EMBL" id="TCT17511.1"/>
    </source>
</evidence>
<dbReference type="Pfam" id="PF13529">
    <property type="entry name" value="Peptidase_C39_2"/>
    <property type="match status" value="1"/>
</dbReference>
<dbReference type="CDD" id="cd02549">
    <property type="entry name" value="Peptidase_C39A"/>
    <property type="match status" value="1"/>
</dbReference>
<keyword evidence="1" id="KW-0472">Membrane</keyword>
<name>A0A4R3MRZ8_9BACI</name>
<dbReference type="InterPro" id="IPR038765">
    <property type="entry name" value="Papain-like_cys_pep_sf"/>
</dbReference>
<proteinExistence type="predicted"/>
<dbReference type="Proteomes" id="UP000294650">
    <property type="component" value="Unassembled WGS sequence"/>
</dbReference>
<evidence type="ECO:0000259" key="2">
    <source>
        <dbReference type="Pfam" id="PF13529"/>
    </source>
</evidence>
<keyword evidence="4" id="KW-1185">Reference proteome</keyword>
<dbReference type="InterPro" id="IPR039563">
    <property type="entry name" value="Peptidase_C39_single_dom"/>
</dbReference>
<evidence type="ECO:0000313" key="4">
    <source>
        <dbReference type="Proteomes" id="UP000294650"/>
    </source>
</evidence>
<feature type="domain" description="Peptidase C39-like" evidence="2">
    <location>
        <begin position="104"/>
        <end position="268"/>
    </location>
</feature>
<accession>A0A4R3MRZ8</accession>
<reference evidence="3 4" key="1">
    <citation type="submission" date="2019-03" db="EMBL/GenBank/DDBJ databases">
        <title>Genomic Encyclopedia of Type Strains, Phase IV (KMG-IV): sequencing the most valuable type-strain genomes for metagenomic binning, comparative biology and taxonomic classification.</title>
        <authorList>
            <person name="Goeker M."/>
        </authorList>
    </citation>
    <scope>NUCLEOTIDE SEQUENCE [LARGE SCALE GENOMIC DNA]</scope>
    <source>
        <strain evidence="3 4">DSM 25894</strain>
    </source>
</reference>
<keyword evidence="1" id="KW-1133">Transmembrane helix</keyword>
<protein>
    <submittedName>
        <fullName evidence="3">Uncharacterized protein YvpB</fullName>
    </submittedName>
</protein>
<dbReference type="PANTHER" id="PTHR37806">
    <property type="entry name" value="LMO0724 PROTEIN"/>
    <property type="match status" value="1"/>
</dbReference>
<dbReference type="PANTHER" id="PTHR37806:SF1">
    <property type="entry name" value="PEPTIDASE C39-LIKE DOMAIN-CONTAINING PROTEIN"/>
    <property type="match status" value="1"/>
</dbReference>
<organism evidence="3 4">
    <name type="scientific">Melghiribacillus thermohalophilus</name>
    <dbReference type="NCBI Taxonomy" id="1324956"/>
    <lineage>
        <taxon>Bacteria</taxon>
        <taxon>Bacillati</taxon>
        <taxon>Bacillota</taxon>
        <taxon>Bacilli</taxon>
        <taxon>Bacillales</taxon>
        <taxon>Bacillaceae</taxon>
        <taxon>Melghiribacillus</taxon>
    </lineage>
</organism>
<dbReference type="AlphaFoldDB" id="A0A4R3MRZ8"/>
<comment type="caution">
    <text evidence="3">The sequence shown here is derived from an EMBL/GenBank/DDBJ whole genome shotgun (WGS) entry which is preliminary data.</text>
</comment>
<feature type="transmembrane region" description="Helical" evidence="1">
    <location>
        <begin position="6"/>
        <end position="23"/>
    </location>
</feature>
<sequence length="298" mass="33956">MILGLLIFSIFMTAILFGLKGLYPAYRKTLSHYGMLYFIISLPLGAIFLHQHKEIVWPSIKAWVQQDHPVVEHAFADDLTDREGDPFSSTFIEPYQLKESVSLQAPLINQFPELPRGCEVTSLAMLMQYHDIEADKMSLAREIEKDKTPYQVKGNKVYFGNPNKGFVGNMYSLNEPGYGVYHQPLKKLAEQYAGERVRDLTGSSFYEILAALNRNEPVVVITNVTFQKLPDSAFMTWHTQDGPIQVTMKEHAVLITGYDRDYIYFNDPIDGKSKKAPFNDFVDAWVQMGKQAITIRNG</sequence>
<dbReference type="SUPFAM" id="SSF54001">
    <property type="entry name" value="Cysteine proteinases"/>
    <property type="match status" value="1"/>
</dbReference>
<gene>
    <name evidence="3" type="ORF">EDD68_1304</name>
</gene>
<dbReference type="RefSeq" id="WP_243646883.1">
    <property type="nucleotide sequence ID" value="NZ_SMAN01000030.1"/>
</dbReference>
<evidence type="ECO:0000256" key="1">
    <source>
        <dbReference type="SAM" id="Phobius"/>
    </source>
</evidence>
<keyword evidence="1" id="KW-0812">Transmembrane</keyword>
<dbReference type="EMBL" id="SMAN01000030">
    <property type="protein sequence ID" value="TCT17511.1"/>
    <property type="molecule type" value="Genomic_DNA"/>
</dbReference>
<dbReference type="Gene3D" id="3.90.70.10">
    <property type="entry name" value="Cysteine proteinases"/>
    <property type="match status" value="1"/>
</dbReference>